<feature type="transmembrane region" description="Helical" evidence="11">
    <location>
        <begin position="361"/>
        <end position="381"/>
    </location>
</feature>
<dbReference type="EMBL" id="JBBIAA010000029">
    <property type="protein sequence ID" value="MEJ5946681.1"/>
    <property type="molecule type" value="Genomic_DNA"/>
</dbReference>
<evidence type="ECO:0000256" key="6">
    <source>
        <dbReference type="ARBA" id="ARBA00022989"/>
    </source>
</evidence>
<feature type="transmembrane region" description="Helical" evidence="11">
    <location>
        <begin position="293"/>
        <end position="319"/>
    </location>
</feature>
<feature type="transmembrane region" description="Helical" evidence="11">
    <location>
        <begin position="255"/>
        <end position="272"/>
    </location>
</feature>
<keyword evidence="6 11" id="KW-1133">Transmembrane helix</keyword>
<feature type="transmembrane region" description="Helical" evidence="11">
    <location>
        <begin position="149"/>
        <end position="171"/>
    </location>
</feature>
<evidence type="ECO:0000256" key="5">
    <source>
        <dbReference type="ARBA" id="ARBA00022692"/>
    </source>
</evidence>
<dbReference type="Proteomes" id="UP001387100">
    <property type="component" value="Unassembled WGS sequence"/>
</dbReference>
<comment type="caution">
    <text evidence="13">The sequence shown here is derived from an EMBL/GenBank/DDBJ whole genome shotgun (WGS) entry which is preliminary data.</text>
</comment>
<reference evidence="13 14" key="1">
    <citation type="journal article" date="2017" name="Int. J. Syst. Evol. Microbiol.">
        <title>Pseudokineococcus basanitobsidens sp. nov., isolated from volcanic rock.</title>
        <authorList>
            <person name="Lee D.W."/>
            <person name="Park M.Y."/>
            <person name="Kim J.J."/>
            <person name="Kim B.S."/>
        </authorList>
    </citation>
    <scope>NUCLEOTIDE SEQUENCE [LARGE SCALE GENOMIC DNA]</scope>
    <source>
        <strain evidence="13 14">DSM 103726</strain>
    </source>
</reference>
<evidence type="ECO:0000256" key="11">
    <source>
        <dbReference type="HAMAP-Rule" id="MF_01844"/>
    </source>
</evidence>
<keyword evidence="5 11" id="KW-0812">Transmembrane</keyword>
<feature type="transmembrane region" description="Helical" evidence="11">
    <location>
        <begin position="204"/>
        <end position="221"/>
    </location>
</feature>
<comment type="subcellular location">
    <subcellularLocation>
        <location evidence="1">Cell inner membrane</location>
        <topology evidence="1">Multi-pass membrane protein</topology>
    </subcellularLocation>
    <subcellularLocation>
        <location evidence="11">Cell membrane</location>
        <topology evidence="11">Multi-pass membrane protein</topology>
    </subcellularLocation>
</comment>
<feature type="transmembrane region" description="Helical" evidence="11">
    <location>
        <begin position="35"/>
        <end position="54"/>
    </location>
</feature>
<keyword evidence="9 11" id="KW-0472">Membrane</keyword>
<dbReference type="RefSeq" id="WP_339576062.1">
    <property type="nucleotide sequence ID" value="NZ_JBBIAA010000029.1"/>
</dbReference>
<dbReference type="PANTHER" id="PTHR30341">
    <property type="entry name" value="SODIUM ION/PROTON ANTIPORTER NHAA-RELATED"/>
    <property type="match status" value="1"/>
</dbReference>
<proteinExistence type="inferred from homology"/>
<keyword evidence="10 11" id="KW-0739">Sodium transport</keyword>
<keyword evidence="4 11" id="KW-1003">Cell membrane</keyword>
<organism evidence="13 14">
    <name type="scientific">Pseudokineococcus basanitobsidens</name>
    <dbReference type="NCBI Taxonomy" id="1926649"/>
    <lineage>
        <taxon>Bacteria</taxon>
        <taxon>Bacillati</taxon>
        <taxon>Actinomycetota</taxon>
        <taxon>Actinomycetes</taxon>
        <taxon>Kineosporiales</taxon>
        <taxon>Kineosporiaceae</taxon>
        <taxon>Pseudokineococcus</taxon>
    </lineage>
</organism>
<evidence type="ECO:0000256" key="4">
    <source>
        <dbReference type="ARBA" id="ARBA00022475"/>
    </source>
</evidence>
<name>A0ABU8RNX8_9ACTN</name>
<feature type="region of interest" description="Disordered" evidence="12">
    <location>
        <begin position="1"/>
        <end position="21"/>
    </location>
</feature>
<evidence type="ECO:0000256" key="2">
    <source>
        <dbReference type="ARBA" id="ARBA00022448"/>
    </source>
</evidence>
<accession>A0ABU8RNX8</accession>
<comment type="similarity">
    <text evidence="11">Belongs to the NhaA Na(+)/H(+) (TC 2.A.33) antiporter family.</text>
</comment>
<evidence type="ECO:0000256" key="8">
    <source>
        <dbReference type="ARBA" id="ARBA00023065"/>
    </source>
</evidence>
<keyword evidence="8 11" id="KW-0406">Ion transport</keyword>
<dbReference type="NCBIfam" id="TIGR00773">
    <property type="entry name" value="NhaA"/>
    <property type="match status" value="1"/>
</dbReference>
<evidence type="ECO:0000256" key="9">
    <source>
        <dbReference type="ARBA" id="ARBA00023136"/>
    </source>
</evidence>
<evidence type="ECO:0000256" key="3">
    <source>
        <dbReference type="ARBA" id="ARBA00022449"/>
    </source>
</evidence>
<dbReference type="InterPro" id="IPR004670">
    <property type="entry name" value="NhaA"/>
</dbReference>
<sequence>MSQSRPGASAPQSPTDVGPHEVDEHRRGLAALLSGERLGGALLLLGALVALVWANSPWRETYQGLAETVVGPASLHLDLSLSTWAADGLLAIFFFVVGLELKHEIVAGSLRNPRTAAVPAVAALGGMALPALVYAVVLLVAGADGLQGWAVPTATDIAFAVAVLAVVGTGLPVGLRTFLLTLAVVDDLLAITIIAVFYTDDLSVLWLLAALPLVVVFALVSRVRRPGSTGARTGLVVLLVAVAAVTWVLVHESGVHATVAGVVLGFAVPAVARSGEGVSVAERYEHAVRPLSAALALPVFAFFAAGVSVVDAGGLGSVLTQPVTIAVVLGLVLGKVLGVLGVTALVARLTPLELPDGLRTLDLLGVAFLAGIGFTVSLLITELAFDAGAVQDGARVAVLVGSLLSALAASLVLTLQKRAVRRSGARTPSEAAAS</sequence>
<feature type="transmembrane region" description="Helical" evidence="11">
    <location>
        <begin position="393"/>
        <end position="415"/>
    </location>
</feature>
<comment type="catalytic activity">
    <reaction evidence="11">
        <text>Na(+)(in) + 2 H(+)(out) = Na(+)(out) + 2 H(+)(in)</text>
        <dbReference type="Rhea" id="RHEA:29251"/>
        <dbReference type="ChEBI" id="CHEBI:15378"/>
        <dbReference type="ChEBI" id="CHEBI:29101"/>
    </reaction>
</comment>
<keyword evidence="3 11" id="KW-0050">Antiport</keyword>
<evidence type="ECO:0000256" key="10">
    <source>
        <dbReference type="ARBA" id="ARBA00023201"/>
    </source>
</evidence>
<evidence type="ECO:0000313" key="14">
    <source>
        <dbReference type="Proteomes" id="UP001387100"/>
    </source>
</evidence>
<dbReference type="PANTHER" id="PTHR30341:SF0">
    <property type="entry name" value="NA(+)_H(+) ANTIPORTER NHAA"/>
    <property type="match status" value="1"/>
</dbReference>
<feature type="transmembrane region" description="Helical" evidence="11">
    <location>
        <begin position="233"/>
        <end position="249"/>
    </location>
</feature>
<feature type="transmembrane region" description="Helical" evidence="11">
    <location>
        <begin position="325"/>
        <end position="349"/>
    </location>
</feature>
<gene>
    <name evidence="11 13" type="primary">nhaA</name>
    <name evidence="13" type="ORF">WDZ17_15385</name>
</gene>
<dbReference type="Gene3D" id="1.20.1530.10">
    <property type="entry name" value="Na+/H+ antiporter like domain"/>
    <property type="match status" value="1"/>
</dbReference>
<comment type="function">
    <text evidence="11">Na(+)/H(+) antiporter that extrudes sodium in exchange for external protons.</text>
</comment>
<feature type="transmembrane region" description="Helical" evidence="11">
    <location>
        <begin position="178"/>
        <end position="198"/>
    </location>
</feature>
<feature type="transmembrane region" description="Helical" evidence="11">
    <location>
        <begin position="120"/>
        <end position="143"/>
    </location>
</feature>
<evidence type="ECO:0000256" key="7">
    <source>
        <dbReference type="ARBA" id="ARBA00023053"/>
    </source>
</evidence>
<feature type="compositionally biased region" description="Polar residues" evidence="12">
    <location>
        <begin position="1"/>
        <end position="15"/>
    </location>
</feature>
<dbReference type="HAMAP" id="MF_01844">
    <property type="entry name" value="NhaA"/>
    <property type="match status" value="1"/>
</dbReference>
<keyword evidence="7 11" id="KW-0915">Sodium</keyword>
<dbReference type="Pfam" id="PF06965">
    <property type="entry name" value="Na_H_antiport_1"/>
    <property type="match status" value="1"/>
</dbReference>
<protein>
    <recommendedName>
        <fullName evidence="11">Na(+)/H(+) antiporter NhaA</fullName>
    </recommendedName>
    <alternativeName>
        <fullName evidence="11">Sodium/proton antiporter NhaA</fullName>
    </alternativeName>
</protein>
<evidence type="ECO:0000256" key="12">
    <source>
        <dbReference type="SAM" id="MobiDB-lite"/>
    </source>
</evidence>
<evidence type="ECO:0000313" key="13">
    <source>
        <dbReference type="EMBL" id="MEJ5946681.1"/>
    </source>
</evidence>
<keyword evidence="14" id="KW-1185">Reference proteome</keyword>
<feature type="transmembrane region" description="Helical" evidence="11">
    <location>
        <begin position="81"/>
        <end position="99"/>
    </location>
</feature>
<keyword evidence="2 11" id="KW-0813">Transport</keyword>
<dbReference type="InterPro" id="IPR023171">
    <property type="entry name" value="Na/H_antiporter_dom_sf"/>
</dbReference>
<evidence type="ECO:0000256" key="1">
    <source>
        <dbReference type="ARBA" id="ARBA00004429"/>
    </source>
</evidence>